<proteinExistence type="inferred from homology"/>
<dbReference type="InterPro" id="IPR017853">
    <property type="entry name" value="GH"/>
</dbReference>
<comment type="similarity">
    <text evidence="1 4">Belongs to the glycosyl hydrolase 26 family.</text>
</comment>
<dbReference type="InterPro" id="IPR000805">
    <property type="entry name" value="Glyco_hydro_26"/>
</dbReference>
<dbReference type="AlphaFoldDB" id="A0A4R1F743"/>
<evidence type="ECO:0000313" key="8">
    <source>
        <dbReference type="Proteomes" id="UP000294887"/>
    </source>
</evidence>
<dbReference type="PROSITE" id="PS51764">
    <property type="entry name" value="GH26"/>
    <property type="match status" value="1"/>
</dbReference>
<dbReference type="GO" id="GO:0006080">
    <property type="term" value="P:substituted mannan metabolic process"/>
    <property type="evidence" value="ECO:0007669"/>
    <property type="project" value="InterPro"/>
</dbReference>
<evidence type="ECO:0000313" key="7">
    <source>
        <dbReference type="EMBL" id="TCJ88452.1"/>
    </source>
</evidence>
<organism evidence="7 8">
    <name type="scientific">Cocleimonas flava</name>
    <dbReference type="NCBI Taxonomy" id="634765"/>
    <lineage>
        <taxon>Bacteria</taxon>
        <taxon>Pseudomonadati</taxon>
        <taxon>Pseudomonadota</taxon>
        <taxon>Gammaproteobacteria</taxon>
        <taxon>Thiotrichales</taxon>
        <taxon>Thiotrichaceae</taxon>
        <taxon>Cocleimonas</taxon>
    </lineage>
</organism>
<keyword evidence="5" id="KW-0732">Signal</keyword>
<feature type="chain" id="PRO_5020805980" evidence="5">
    <location>
        <begin position="27"/>
        <end position="414"/>
    </location>
</feature>
<reference evidence="7 8" key="1">
    <citation type="submission" date="2019-03" db="EMBL/GenBank/DDBJ databases">
        <title>Genomic Encyclopedia of Type Strains, Phase IV (KMG-IV): sequencing the most valuable type-strain genomes for metagenomic binning, comparative biology and taxonomic classification.</title>
        <authorList>
            <person name="Goeker M."/>
        </authorList>
    </citation>
    <scope>NUCLEOTIDE SEQUENCE [LARGE SCALE GENOMIC DNA]</scope>
    <source>
        <strain evidence="7 8">DSM 24830</strain>
    </source>
</reference>
<dbReference type="InterPro" id="IPR022790">
    <property type="entry name" value="GH26_dom"/>
</dbReference>
<comment type="caution">
    <text evidence="7">The sequence shown here is derived from an EMBL/GenBank/DDBJ whole genome shotgun (WGS) entry which is preliminary data.</text>
</comment>
<feature type="signal peptide" evidence="5">
    <location>
        <begin position="1"/>
        <end position="26"/>
    </location>
</feature>
<evidence type="ECO:0000256" key="4">
    <source>
        <dbReference type="PROSITE-ProRule" id="PRU01100"/>
    </source>
</evidence>
<dbReference type="EMBL" id="SMFQ01000002">
    <property type="protein sequence ID" value="TCJ88452.1"/>
    <property type="molecule type" value="Genomic_DNA"/>
</dbReference>
<dbReference type="PROSITE" id="PS51257">
    <property type="entry name" value="PROKAR_LIPOPROTEIN"/>
    <property type="match status" value="1"/>
</dbReference>
<accession>A0A4R1F743</accession>
<dbReference type="Proteomes" id="UP000294887">
    <property type="component" value="Unassembled WGS sequence"/>
</dbReference>
<evidence type="ECO:0000256" key="3">
    <source>
        <dbReference type="ARBA" id="ARBA00023295"/>
    </source>
</evidence>
<name>A0A4R1F743_9GAMM</name>
<feature type="active site" description="Proton donor" evidence="4">
    <location>
        <position position="154"/>
    </location>
</feature>
<evidence type="ECO:0000256" key="1">
    <source>
        <dbReference type="ARBA" id="ARBA00007754"/>
    </source>
</evidence>
<dbReference type="OrthoDB" id="9816550at2"/>
<evidence type="ECO:0000256" key="2">
    <source>
        <dbReference type="ARBA" id="ARBA00022801"/>
    </source>
</evidence>
<dbReference type="PANTHER" id="PTHR40079">
    <property type="entry name" value="MANNAN ENDO-1,4-BETA-MANNOSIDASE E-RELATED"/>
    <property type="match status" value="1"/>
</dbReference>
<keyword evidence="3 4" id="KW-0326">Glycosidase</keyword>
<dbReference type="RefSeq" id="WP_131904147.1">
    <property type="nucleotide sequence ID" value="NZ_BAAAFU010000008.1"/>
</dbReference>
<keyword evidence="8" id="KW-1185">Reference proteome</keyword>
<keyword evidence="2 4" id="KW-0378">Hydrolase</keyword>
<evidence type="ECO:0000259" key="6">
    <source>
        <dbReference type="PROSITE" id="PS51764"/>
    </source>
</evidence>
<gene>
    <name evidence="7" type="ORF">EV695_0306</name>
</gene>
<feature type="active site" description="Nucleophile" evidence="4">
    <location>
        <position position="262"/>
    </location>
</feature>
<dbReference type="PANTHER" id="PTHR40079:SF4">
    <property type="entry name" value="GH26 DOMAIN-CONTAINING PROTEIN-RELATED"/>
    <property type="match status" value="1"/>
</dbReference>
<dbReference type="GO" id="GO:0016985">
    <property type="term" value="F:mannan endo-1,4-beta-mannosidase activity"/>
    <property type="evidence" value="ECO:0007669"/>
    <property type="project" value="InterPro"/>
</dbReference>
<evidence type="ECO:0000256" key="5">
    <source>
        <dbReference type="SAM" id="SignalP"/>
    </source>
</evidence>
<dbReference type="Gene3D" id="3.20.20.80">
    <property type="entry name" value="Glycosidases"/>
    <property type="match status" value="1"/>
</dbReference>
<sequence>MPLSNKKNLILFLITCLFIVSCGASSDSTETKSPNVPNSKIMLGAYLKNDGWSVDILEKFKADTHKQTSIITLYTNFEMDWSFLTTQTSNIVASGSTPLITLMPFNSGYEDLLSMIATGEKDSYINRWIEDFKAWRDSYPEESRPTILLRFGHEFNGNWYAWGNQPEAYKAAWRHIHGLFETAGVNNSVEWIWSASATDTDDYNDITVYYPGDDVVDWTSLDGYNWGSNYTWSSWRTFDEVFSAAYVTLVENYPHKPILIAEVASTEPSDLPDPAWGQYGDDSDSVESKEVWIRNMLIRIKESYPAIRAVSWFNVNKELSWSLNETARNGLANTGLSAYNQSILDSHFLSEFVPLDSPPPVMSAKRSTASYCEIASSKLPAVVGLESRQKQAEGMRNLPADILTKLRQQRLNFY</sequence>
<protein>
    <submittedName>
        <fullName evidence="7">Glycosyl hydrolase family 26</fullName>
    </submittedName>
</protein>
<feature type="domain" description="GH26" evidence="6">
    <location>
        <begin position="24"/>
        <end position="352"/>
    </location>
</feature>
<dbReference type="Pfam" id="PF02156">
    <property type="entry name" value="Glyco_hydro_26"/>
    <property type="match status" value="1"/>
</dbReference>
<dbReference type="SUPFAM" id="SSF51445">
    <property type="entry name" value="(Trans)glycosidases"/>
    <property type="match status" value="1"/>
</dbReference>